<dbReference type="Proteomes" id="UP000485058">
    <property type="component" value="Unassembled WGS sequence"/>
</dbReference>
<evidence type="ECO:0000259" key="4">
    <source>
        <dbReference type="Pfam" id="PF00890"/>
    </source>
</evidence>
<reference evidence="5 6" key="1">
    <citation type="submission" date="2020-02" db="EMBL/GenBank/DDBJ databases">
        <title>Draft genome sequence of Haematococcus lacustris strain NIES-144.</title>
        <authorList>
            <person name="Morimoto D."/>
            <person name="Nakagawa S."/>
            <person name="Yoshida T."/>
            <person name="Sawayama S."/>
        </authorList>
    </citation>
    <scope>NUCLEOTIDE SEQUENCE [LARGE SCALE GENOMIC DNA]</scope>
    <source>
        <strain evidence="5 6">NIES-144</strain>
    </source>
</reference>
<protein>
    <submittedName>
        <fullName evidence="5">Thioredoxin reductase TR1</fullName>
    </submittedName>
</protein>
<accession>A0A6A0A047</accession>
<dbReference type="SUPFAM" id="SSF51905">
    <property type="entry name" value="FAD/NAD(P)-binding domain"/>
    <property type="match status" value="1"/>
</dbReference>
<dbReference type="InterPro" id="IPR036188">
    <property type="entry name" value="FAD/NAD-bd_sf"/>
</dbReference>
<evidence type="ECO:0000256" key="3">
    <source>
        <dbReference type="SAM" id="MobiDB-lite"/>
    </source>
</evidence>
<dbReference type="EMBL" id="BLLF01002574">
    <property type="protein sequence ID" value="GFH24574.1"/>
    <property type="molecule type" value="Genomic_DNA"/>
</dbReference>
<keyword evidence="6" id="KW-1185">Reference proteome</keyword>
<dbReference type="InterPro" id="IPR003953">
    <property type="entry name" value="FAD-dep_OxRdtase_2_FAD-bd"/>
</dbReference>
<evidence type="ECO:0000256" key="2">
    <source>
        <dbReference type="ARBA" id="ARBA00023002"/>
    </source>
</evidence>
<keyword evidence="2" id="KW-0560">Oxidoreductase</keyword>
<name>A0A6A0A047_HAELA</name>
<feature type="region of interest" description="Disordered" evidence="3">
    <location>
        <begin position="1"/>
        <end position="34"/>
    </location>
</feature>
<gene>
    <name evidence="5" type="ORF">HaLaN_22393</name>
</gene>
<evidence type="ECO:0000313" key="5">
    <source>
        <dbReference type="EMBL" id="GFH24574.1"/>
    </source>
</evidence>
<dbReference type="Pfam" id="PF00890">
    <property type="entry name" value="FAD_binding_2"/>
    <property type="match status" value="1"/>
</dbReference>
<feature type="domain" description="FAD-dependent oxidoreductase 2 FAD-binding" evidence="4">
    <location>
        <begin position="44"/>
        <end position="68"/>
    </location>
</feature>
<evidence type="ECO:0000313" key="6">
    <source>
        <dbReference type="Proteomes" id="UP000485058"/>
    </source>
</evidence>
<dbReference type="AlphaFoldDB" id="A0A6A0A047"/>
<organism evidence="5 6">
    <name type="scientific">Haematococcus lacustris</name>
    <name type="common">Green alga</name>
    <name type="synonym">Haematococcus pluvialis</name>
    <dbReference type="NCBI Taxonomy" id="44745"/>
    <lineage>
        <taxon>Eukaryota</taxon>
        <taxon>Viridiplantae</taxon>
        <taxon>Chlorophyta</taxon>
        <taxon>core chlorophytes</taxon>
        <taxon>Chlorophyceae</taxon>
        <taxon>CS clade</taxon>
        <taxon>Chlamydomonadales</taxon>
        <taxon>Haematococcaceae</taxon>
        <taxon>Haematococcus</taxon>
    </lineage>
</organism>
<keyword evidence="1" id="KW-0285">Flavoprotein</keyword>
<sequence length="109" mass="11479">MEEAGGTATEVGPAEMEATAVQATPEEQPAGNGVAHVETSYDYDLIVIGGGSGGLACAKEAAELGKKVSHSSRLISSRTYRALLPPDTRKQQGRRQAQIQHTILGRISF</sequence>
<proteinExistence type="predicted"/>
<evidence type="ECO:0000256" key="1">
    <source>
        <dbReference type="ARBA" id="ARBA00022630"/>
    </source>
</evidence>
<comment type="caution">
    <text evidence="5">The sequence shown here is derived from an EMBL/GenBank/DDBJ whole genome shotgun (WGS) entry which is preliminary data.</text>
</comment>
<dbReference type="GO" id="GO:0016491">
    <property type="term" value="F:oxidoreductase activity"/>
    <property type="evidence" value="ECO:0007669"/>
    <property type="project" value="UniProtKB-KW"/>
</dbReference>
<dbReference type="Gene3D" id="3.50.50.60">
    <property type="entry name" value="FAD/NAD(P)-binding domain"/>
    <property type="match status" value="1"/>
</dbReference>